<dbReference type="Pfam" id="PF00085">
    <property type="entry name" value="Thioredoxin"/>
    <property type="match status" value="1"/>
</dbReference>
<evidence type="ECO:0000256" key="4">
    <source>
        <dbReference type="ARBA" id="ARBA00023157"/>
    </source>
</evidence>
<proteinExistence type="inferred from homology"/>
<dbReference type="GO" id="GO:0005737">
    <property type="term" value="C:cytoplasm"/>
    <property type="evidence" value="ECO:0007669"/>
    <property type="project" value="TreeGrafter"/>
</dbReference>
<dbReference type="AlphaFoldDB" id="A0A542Y2N9"/>
<dbReference type="PROSITE" id="PS00194">
    <property type="entry name" value="THIOREDOXIN_1"/>
    <property type="match status" value="1"/>
</dbReference>
<dbReference type="InterPro" id="IPR013766">
    <property type="entry name" value="Thioredoxin_domain"/>
</dbReference>
<organism evidence="9 10">
    <name type="scientific">Leucobacter komagatae</name>
    <dbReference type="NCBI Taxonomy" id="55969"/>
    <lineage>
        <taxon>Bacteria</taxon>
        <taxon>Bacillati</taxon>
        <taxon>Actinomycetota</taxon>
        <taxon>Actinomycetes</taxon>
        <taxon>Micrococcales</taxon>
        <taxon>Microbacteriaceae</taxon>
        <taxon>Leucobacter</taxon>
    </lineage>
</organism>
<dbReference type="InterPro" id="IPR005746">
    <property type="entry name" value="Thioredoxin"/>
</dbReference>
<dbReference type="OrthoDB" id="9790390at2"/>
<evidence type="ECO:0000256" key="3">
    <source>
        <dbReference type="ARBA" id="ARBA00022982"/>
    </source>
</evidence>
<evidence type="ECO:0000256" key="2">
    <source>
        <dbReference type="ARBA" id="ARBA00022448"/>
    </source>
</evidence>
<gene>
    <name evidence="9" type="ORF">FB468_0326</name>
</gene>
<keyword evidence="2" id="KW-0813">Transport</keyword>
<dbReference type="GO" id="GO:0015035">
    <property type="term" value="F:protein-disulfide reductase activity"/>
    <property type="evidence" value="ECO:0007669"/>
    <property type="project" value="InterPro"/>
</dbReference>
<accession>A0A542Y2N9</accession>
<comment type="caution">
    <text evidence="9">The sequence shown here is derived from an EMBL/GenBank/DDBJ whole genome shotgun (WGS) entry which is preliminary data.</text>
</comment>
<sequence length="107" mass="11587">MATFDATTATLDAALADDRPVVIQFWAEWCAPCRAMIPIVDQFAEANEASVAVARVDIDANPELSMKYRVTAVPTFVIARGDQVLETFSGAMPLQPFTQRVAAAIAR</sequence>
<evidence type="ECO:0000256" key="5">
    <source>
        <dbReference type="ARBA" id="ARBA00023284"/>
    </source>
</evidence>
<evidence type="ECO:0000256" key="7">
    <source>
        <dbReference type="PIRSR" id="PIRSR000077-4"/>
    </source>
</evidence>
<dbReference type="PANTHER" id="PTHR45663">
    <property type="entry name" value="GEO12009P1"/>
    <property type="match status" value="1"/>
</dbReference>
<keyword evidence="4 7" id="KW-1015">Disulfide bond</keyword>
<dbReference type="PROSITE" id="PS51352">
    <property type="entry name" value="THIOREDOXIN_2"/>
    <property type="match status" value="1"/>
</dbReference>
<dbReference type="PRINTS" id="PR00421">
    <property type="entry name" value="THIOREDOXIN"/>
</dbReference>
<dbReference type="RefSeq" id="WP_141885803.1">
    <property type="nucleotide sequence ID" value="NZ_BAAAUY010000007.1"/>
</dbReference>
<dbReference type="PANTHER" id="PTHR45663:SF11">
    <property type="entry name" value="GEO12009P1"/>
    <property type="match status" value="1"/>
</dbReference>
<keyword evidence="10" id="KW-1185">Reference proteome</keyword>
<protein>
    <recommendedName>
        <fullName evidence="6">Thioredoxin</fullName>
    </recommendedName>
</protein>
<evidence type="ECO:0000256" key="1">
    <source>
        <dbReference type="ARBA" id="ARBA00008987"/>
    </source>
</evidence>
<evidence type="ECO:0000313" key="9">
    <source>
        <dbReference type="EMBL" id="TQL42337.1"/>
    </source>
</evidence>
<dbReference type="SUPFAM" id="SSF52833">
    <property type="entry name" value="Thioredoxin-like"/>
    <property type="match status" value="1"/>
</dbReference>
<reference evidence="9 10" key="1">
    <citation type="submission" date="2019-06" db="EMBL/GenBank/DDBJ databases">
        <title>Sequencing the genomes of 1000 actinobacteria strains.</title>
        <authorList>
            <person name="Klenk H.-P."/>
        </authorList>
    </citation>
    <scope>NUCLEOTIDE SEQUENCE [LARGE SCALE GENOMIC DNA]</scope>
    <source>
        <strain evidence="9 10">DSM 8803</strain>
    </source>
</reference>
<dbReference type="InterPro" id="IPR017937">
    <property type="entry name" value="Thioredoxin_CS"/>
</dbReference>
<dbReference type="Gene3D" id="3.40.30.10">
    <property type="entry name" value="Glutaredoxin"/>
    <property type="match status" value="1"/>
</dbReference>
<feature type="disulfide bond" description="Redox-active" evidence="7">
    <location>
        <begin position="30"/>
        <end position="33"/>
    </location>
</feature>
<comment type="similarity">
    <text evidence="1 6">Belongs to the thioredoxin family.</text>
</comment>
<evidence type="ECO:0000256" key="6">
    <source>
        <dbReference type="PIRNR" id="PIRNR000077"/>
    </source>
</evidence>
<dbReference type="CDD" id="cd02947">
    <property type="entry name" value="TRX_family"/>
    <property type="match status" value="1"/>
</dbReference>
<keyword evidence="3" id="KW-0249">Electron transport</keyword>
<evidence type="ECO:0000313" key="10">
    <source>
        <dbReference type="Proteomes" id="UP000319094"/>
    </source>
</evidence>
<dbReference type="PIRSF" id="PIRSF000077">
    <property type="entry name" value="Thioredoxin"/>
    <property type="match status" value="1"/>
</dbReference>
<dbReference type="InterPro" id="IPR036249">
    <property type="entry name" value="Thioredoxin-like_sf"/>
</dbReference>
<dbReference type="EMBL" id="VFON01000001">
    <property type="protein sequence ID" value="TQL42337.1"/>
    <property type="molecule type" value="Genomic_DNA"/>
</dbReference>
<feature type="domain" description="Thioredoxin" evidence="8">
    <location>
        <begin position="1"/>
        <end position="106"/>
    </location>
</feature>
<dbReference type="Proteomes" id="UP000319094">
    <property type="component" value="Unassembled WGS sequence"/>
</dbReference>
<name>A0A542Y2N9_9MICO</name>
<keyword evidence="5 7" id="KW-0676">Redox-active center</keyword>
<evidence type="ECO:0000259" key="8">
    <source>
        <dbReference type="PROSITE" id="PS51352"/>
    </source>
</evidence>